<keyword evidence="4" id="KW-0645">Protease</keyword>
<dbReference type="FunFam" id="3.40.630.10:FF:000084">
    <property type="entry name" value="Carboxypeptidase B2"/>
    <property type="match status" value="1"/>
</dbReference>
<dbReference type="AlphaFoldDB" id="A0A7R9LFK9"/>
<gene>
    <name evidence="12" type="ORF">ONB1V03_LOCUS2745</name>
</gene>
<comment type="cofactor">
    <cofactor evidence="1">
        <name>Zn(2+)</name>
        <dbReference type="ChEBI" id="CHEBI:29105"/>
    </cofactor>
</comment>
<proteinExistence type="inferred from homology"/>
<protein>
    <recommendedName>
        <fullName evidence="11">Peptidase M14 domain-containing protein</fullName>
    </recommendedName>
</protein>
<evidence type="ECO:0000313" key="12">
    <source>
        <dbReference type="EMBL" id="CAD7640785.1"/>
    </source>
</evidence>
<keyword evidence="8" id="KW-0862">Zinc</keyword>
<dbReference type="GO" id="GO:0004181">
    <property type="term" value="F:metallocarboxypeptidase activity"/>
    <property type="evidence" value="ECO:0007669"/>
    <property type="project" value="InterPro"/>
</dbReference>
<dbReference type="SUPFAM" id="SSF53187">
    <property type="entry name" value="Zn-dependent exopeptidases"/>
    <property type="match status" value="1"/>
</dbReference>
<comment type="caution">
    <text evidence="10">Lacks conserved residue(s) required for the propagation of feature annotation.</text>
</comment>
<accession>A0A7R9LFK9</accession>
<dbReference type="PROSITE" id="PS52035">
    <property type="entry name" value="PEPTIDASE_M14"/>
    <property type="match status" value="1"/>
</dbReference>
<dbReference type="GO" id="GO:0006508">
    <property type="term" value="P:proteolysis"/>
    <property type="evidence" value="ECO:0007669"/>
    <property type="project" value="UniProtKB-KW"/>
</dbReference>
<comment type="similarity">
    <text evidence="2 10">Belongs to the peptidase M14 family.</text>
</comment>
<dbReference type="EMBL" id="OC915513">
    <property type="protein sequence ID" value="CAD7640785.1"/>
    <property type="molecule type" value="Genomic_DNA"/>
</dbReference>
<keyword evidence="7" id="KW-0378">Hydrolase</keyword>
<dbReference type="PANTHER" id="PTHR11705:SF143">
    <property type="entry name" value="SLL0236 PROTEIN"/>
    <property type="match status" value="1"/>
</dbReference>
<dbReference type="PANTHER" id="PTHR11705">
    <property type="entry name" value="PROTEASE FAMILY M14 CARBOXYPEPTIDASE A,B"/>
    <property type="match status" value="1"/>
</dbReference>
<reference evidence="12" key="1">
    <citation type="submission" date="2020-11" db="EMBL/GenBank/DDBJ databases">
        <authorList>
            <person name="Tran Van P."/>
        </authorList>
    </citation>
    <scope>NUCLEOTIDE SEQUENCE</scope>
</reference>
<dbReference type="GO" id="GO:0008270">
    <property type="term" value="F:zinc ion binding"/>
    <property type="evidence" value="ECO:0007669"/>
    <property type="project" value="InterPro"/>
</dbReference>
<dbReference type="Proteomes" id="UP000728032">
    <property type="component" value="Unassembled WGS sequence"/>
</dbReference>
<dbReference type="EMBL" id="CAJPVJ010000688">
    <property type="protein sequence ID" value="CAG2163161.1"/>
    <property type="molecule type" value="Genomic_DNA"/>
</dbReference>
<evidence type="ECO:0000256" key="8">
    <source>
        <dbReference type="ARBA" id="ARBA00022833"/>
    </source>
</evidence>
<evidence type="ECO:0000313" key="13">
    <source>
        <dbReference type="Proteomes" id="UP000728032"/>
    </source>
</evidence>
<dbReference type="Gene3D" id="3.40.630.10">
    <property type="entry name" value="Zn peptidases"/>
    <property type="match status" value="1"/>
</dbReference>
<sequence>MVCVMVCIIHAREWISSATNQFFAQELVQRSESDADVKDLLNTFDFYILPVLNADGYEYTHTDNRMWRKTRQPNGTDPNRNFAYQWGGQGASTNACADTYRGTKAFSEPETKAVSDFVLSKGTKVKAYLAVHSYGQYWLYPWLFLDFFGECNESSRCFFTGGSDLCLWQRESIGTGVSQL</sequence>
<evidence type="ECO:0000256" key="1">
    <source>
        <dbReference type="ARBA" id="ARBA00001947"/>
    </source>
</evidence>
<evidence type="ECO:0000256" key="5">
    <source>
        <dbReference type="ARBA" id="ARBA00022723"/>
    </source>
</evidence>
<keyword evidence="13" id="KW-1185">Reference proteome</keyword>
<dbReference type="Pfam" id="PF00246">
    <property type="entry name" value="Peptidase_M14"/>
    <property type="match status" value="1"/>
</dbReference>
<evidence type="ECO:0000256" key="10">
    <source>
        <dbReference type="PROSITE-ProRule" id="PRU01379"/>
    </source>
</evidence>
<dbReference type="SMART" id="SM00631">
    <property type="entry name" value="Zn_pept"/>
    <property type="match status" value="1"/>
</dbReference>
<evidence type="ECO:0000259" key="11">
    <source>
        <dbReference type="PROSITE" id="PS52035"/>
    </source>
</evidence>
<keyword evidence="3" id="KW-0121">Carboxypeptidase</keyword>
<evidence type="ECO:0000256" key="9">
    <source>
        <dbReference type="ARBA" id="ARBA00023049"/>
    </source>
</evidence>
<dbReference type="InterPro" id="IPR000834">
    <property type="entry name" value="Peptidase_M14"/>
</dbReference>
<evidence type="ECO:0000256" key="3">
    <source>
        <dbReference type="ARBA" id="ARBA00022645"/>
    </source>
</evidence>
<organism evidence="12">
    <name type="scientific">Oppiella nova</name>
    <dbReference type="NCBI Taxonomy" id="334625"/>
    <lineage>
        <taxon>Eukaryota</taxon>
        <taxon>Metazoa</taxon>
        <taxon>Ecdysozoa</taxon>
        <taxon>Arthropoda</taxon>
        <taxon>Chelicerata</taxon>
        <taxon>Arachnida</taxon>
        <taxon>Acari</taxon>
        <taxon>Acariformes</taxon>
        <taxon>Sarcoptiformes</taxon>
        <taxon>Oribatida</taxon>
        <taxon>Brachypylina</taxon>
        <taxon>Oppioidea</taxon>
        <taxon>Oppiidae</taxon>
        <taxon>Oppiella</taxon>
    </lineage>
</organism>
<dbReference type="OrthoDB" id="3626597at2759"/>
<keyword evidence="9" id="KW-0482">Metalloprotease</keyword>
<keyword evidence="5" id="KW-0479">Metal-binding</keyword>
<evidence type="ECO:0000256" key="7">
    <source>
        <dbReference type="ARBA" id="ARBA00022801"/>
    </source>
</evidence>
<evidence type="ECO:0000256" key="4">
    <source>
        <dbReference type="ARBA" id="ARBA00022670"/>
    </source>
</evidence>
<evidence type="ECO:0000256" key="2">
    <source>
        <dbReference type="ARBA" id="ARBA00005988"/>
    </source>
</evidence>
<dbReference type="GO" id="GO:0005615">
    <property type="term" value="C:extracellular space"/>
    <property type="evidence" value="ECO:0007669"/>
    <property type="project" value="TreeGrafter"/>
</dbReference>
<evidence type="ECO:0000256" key="6">
    <source>
        <dbReference type="ARBA" id="ARBA00022729"/>
    </source>
</evidence>
<name>A0A7R9LFK9_9ACAR</name>
<feature type="domain" description="Peptidase M14" evidence="11">
    <location>
        <begin position="1"/>
        <end position="180"/>
    </location>
</feature>
<keyword evidence="6" id="KW-0732">Signal</keyword>